<comment type="caution">
    <text evidence="2">The sequence shown here is derived from an EMBL/GenBank/DDBJ whole genome shotgun (WGS) entry which is preliminary data.</text>
</comment>
<name>A0ABN9LC97_9NEOB</name>
<dbReference type="Pfam" id="PF15008">
    <property type="entry name" value="DUF4518"/>
    <property type="match status" value="1"/>
</dbReference>
<gene>
    <name evidence="2" type="ORF">RIMI_LOCUS7643253</name>
</gene>
<evidence type="ECO:0008006" key="4">
    <source>
        <dbReference type="Google" id="ProtNLM"/>
    </source>
</evidence>
<evidence type="ECO:0000313" key="3">
    <source>
        <dbReference type="Proteomes" id="UP001176940"/>
    </source>
</evidence>
<proteinExistence type="predicted"/>
<reference evidence="2" key="1">
    <citation type="submission" date="2023-07" db="EMBL/GenBank/DDBJ databases">
        <authorList>
            <person name="Stuckert A."/>
        </authorList>
    </citation>
    <scope>NUCLEOTIDE SEQUENCE</scope>
</reference>
<protein>
    <recommendedName>
        <fullName evidence="4">C2H2-type domain-containing protein</fullName>
    </recommendedName>
</protein>
<organism evidence="2 3">
    <name type="scientific">Ranitomeya imitator</name>
    <name type="common">mimic poison frog</name>
    <dbReference type="NCBI Taxonomy" id="111125"/>
    <lineage>
        <taxon>Eukaryota</taxon>
        <taxon>Metazoa</taxon>
        <taxon>Chordata</taxon>
        <taxon>Craniata</taxon>
        <taxon>Vertebrata</taxon>
        <taxon>Euteleostomi</taxon>
        <taxon>Amphibia</taxon>
        <taxon>Batrachia</taxon>
        <taxon>Anura</taxon>
        <taxon>Neobatrachia</taxon>
        <taxon>Hyloidea</taxon>
        <taxon>Dendrobatidae</taxon>
        <taxon>Dendrobatinae</taxon>
        <taxon>Ranitomeya</taxon>
    </lineage>
</organism>
<dbReference type="Proteomes" id="UP001176940">
    <property type="component" value="Unassembled WGS sequence"/>
</dbReference>
<keyword evidence="3" id="KW-1185">Reference proteome</keyword>
<sequence>MIFTPIKDPVTSPPVIKPQKIFDVPVQQRHKAWSNVPLSLFSTDISKLSIHSSQREEKREQRSPTQTCRPQFAKLKRDGGVMTAACQIHDEWGLSLCHKSFSSRDWTRTCSKVHPDEHTVVNSVAEFTSVVTSGIAVSGLPPSGVLLLTLCDQLFTIDAAYAASIVKISNVTNNNNNKKRSCAHTNPGTGSYRVHGTQAPGLQGDSEDEGITATKATFTLASTVPHKTTHSKIQAVPKTEKVSDTRYTNVMQCNRKVFQPPTIPPSSPYKINTKEVVTSLSSTTKDKEHTSYIWPVDCGKFTHDFCKWFYTLLNSQHESSGLQKKDWGPQHFLENAVLQLTYMSVKTKYNGGRSASARLLALVHEDKLSFQPNLTSKGIKCKKSPEGIVVMMVSGTIFRDNDFFGTFDQVFEVVWNSTSNNWKIQFIVLNIQKIENNEIMK</sequence>
<evidence type="ECO:0000256" key="1">
    <source>
        <dbReference type="SAM" id="MobiDB-lite"/>
    </source>
</evidence>
<evidence type="ECO:0000313" key="2">
    <source>
        <dbReference type="EMBL" id="CAJ0938591.1"/>
    </source>
</evidence>
<dbReference type="InterPro" id="IPR026698">
    <property type="entry name" value="UPF_C3orf38"/>
</dbReference>
<accession>A0ABN9LC97</accession>
<dbReference type="PANTHER" id="PTHR21084">
    <property type="entry name" value="DENSE INCISORS"/>
    <property type="match status" value="1"/>
</dbReference>
<dbReference type="EMBL" id="CAUEEQ010014615">
    <property type="protein sequence ID" value="CAJ0938591.1"/>
    <property type="molecule type" value="Genomic_DNA"/>
</dbReference>
<dbReference type="PANTHER" id="PTHR21084:SF1">
    <property type="entry name" value="DENSE INCISORS"/>
    <property type="match status" value="1"/>
</dbReference>
<feature type="region of interest" description="Disordered" evidence="1">
    <location>
        <begin position="176"/>
        <end position="208"/>
    </location>
</feature>